<organism evidence="2 3">
    <name type="scientific">Niveispirillum lacus</name>
    <dbReference type="NCBI Taxonomy" id="1981099"/>
    <lineage>
        <taxon>Bacteria</taxon>
        <taxon>Pseudomonadati</taxon>
        <taxon>Pseudomonadota</taxon>
        <taxon>Alphaproteobacteria</taxon>
        <taxon>Rhodospirillales</taxon>
        <taxon>Azospirillaceae</taxon>
        <taxon>Niveispirillum</taxon>
    </lineage>
</organism>
<gene>
    <name evidence="2" type="ORF">CHU95_19445</name>
</gene>
<dbReference type="SMART" id="SM00347">
    <property type="entry name" value="HTH_MARR"/>
    <property type="match status" value="1"/>
</dbReference>
<sequence>MRQPYYDSILLIERLHRHFLEVLKIELDRLGMQDINNVQSLILYNIGDDELTVGELTARGYYLGSNVSYNVKKMHENGYLTQERSTHDRRSVRVLLSEKGLRLRDRISELFARQVESLDKSGLSAEELSRANDTMRTLERFWTSSLSYGAYVPSGSP</sequence>
<dbReference type="PROSITE" id="PS50995">
    <property type="entry name" value="HTH_MARR_2"/>
    <property type="match status" value="1"/>
</dbReference>
<dbReference type="InterPro" id="IPR000835">
    <property type="entry name" value="HTH_MarR-typ"/>
</dbReference>
<dbReference type="Pfam" id="PF12802">
    <property type="entry name" value="MarR_2"/>
    <property type="match status" value="1"/>
</dbReference>
<accession>A0A255YT18</accession>
<name>A0A255YT18_9PROT</name>
<proteinExistence type="predicted"/>
<dbReference type="RefSeq" id="WP_094458545.1">
    <property type="nucleotide sequence ID" value="NZ_NOXU01000032.1"/>
</dbReference>
<dbReference type="PANTHER" id="PTHR33164:SF102">
    <property type="entry name" value="TRANSCRIPTIONAL REGULATORY PROTEIN"/>
    <property type="match status" value="1"/>
</dbReference>
<dbReference type="Gene3D" id="1.10.10.10">
    <property type="entry name" value="Winged helix-like DNA-binding domain superfamily/Winged helix DNA-binding domain"/>
    <property type="match status" value="1"/>
</dbReference>
<dbReference type="GO" id="GO:0006950">
    <property type="term" value="P:response to stress"/>
    <property type="evidence" value="ECO:0007669"/>
    <property type="project" value="TreeGrafter"/>
</dbReference>
<dbReference type="SUPFAM" id="SSF46785">
    <property type="entry name" value="Winged helix' DNA-binding domain"/>
    <property type="match status" value="1"/>
</dbReference>
<dbReference type="OrthoDB" id="9793286at2"/>
<dbReference type="InterPro" id="IPR036390">
    <property type="entry name" value="WH_DNA-bd_sf"/>
</dbReference>
<evidence type="ECO:0000313" key="2">
    <source>
        <dbReference type="EMBL" id="OYQ31785.1"/>
    </source>
</evidence>
<evidence type="ECO:0000313" key="3">
    <source>
        <dbReference type="Proteomes" id="UP000216998"/>
    </source>
</evidence>
<comment type="caution">
    <text evidence="2">The sequence shown here is derived from an EMBL/GenBank/DDBJ whole genome shotgun (WGS) entry which is preliminary data.</text>
</comment>
<dbReference type="PANTHER" id="PTHR33164">
    <property type="entry name" value="TRANSCRIPTIONAL REGULATOR, MARR FAMILY"/>
    <property type="match status" value="1"/>
</dbReference>
<keyword evidence="3" id="KW-1185">Reference proteome</keyword>
<dbReference type="AlphaFoldDB" id="A0A255YT18"/>
<reference evidence="2 3" key="1">
    <citation type="submission" date="2017-07" db="EMBL/GenBank/DDBJ databases">
        <title>Niveispirillum cyanobacteriorum sp. nov., isolated from cyanobacterial aggregates in a eutrophic lake.</title>
        <authorList>
            <person name="Cai H."/>
        </authorList>
    </citation>
    <scope>NUCLEOTIDE SEQUENCE [LARGE SCALE GENOMIC DNA]</scope>
    <source>
        <strain evidence="3">TH1-14</strain>
    </source>
</reference>
<protein>
    <submittedName>
        <fullName evidence="2">MarR family transcriptional regulator</fullName>
    </submittedName>
</protein>
<dbReference type="InterPro" id="IPR039422">
    <property type="entry name" value="MarR/SlyA-like"/>
</dbReference>
<dbReference type="GO" id="GO:0003700">
    <property type="term" value="F:DNA-binding transcription factor activity"/>
    <property type="evidence" value="ECO:0007669"/>
    <property type="project" value="InterPro"/>
</dbReference>
<dbReference type="EMBL" id="NOXU01000032">
    <property type="protein sequence ID" value="OYQ31785.1"/>
    <property type="molecule type" value="Genomic_DNA"/>
</dbReference>
<dbReference type="InterPro" id="IPR036388">
    <property type="entry name" value="WH-like_DNA-bd_sf"/>
</dbReference>
<feature type="domain" description="HTH marR-type" evidence="1">
    <location>
        <begin position="1"/>
        <end position="140"/>
    </location>
</feature>
<dbReference type="Proteomes" id="UP000216998">
    <property type="component" value="Unassembled WGS sequence"/>
</dbReference>
<evidence type="ECO:0000259" key="1">
    <source>
        <dbReference type="PROSITE" id="PS50995"/>
    </source>
</evidence>